<dbReference type="InParanoid" id="G0MC81"/>
<evidence type="ECO:0000256" key="1">
    <source>
        <dbReference type="SAM" id="SignalP"/>
    </source>
</evidence>
<feature type="chain" id="PRO_5003402992" evidence="1">
    <location>
        <begin position="21"/>
        <end position="121"/>
    </location>
</feature>
<dbReference type="EMBL" id="GL379789">
    <property type="protein sequence ID" value="EGT45578.1"/>
    <property type="molecule type" value="Genomic_DNA"/>
</dbReference>
<keyword evidence="3" id="KW-1185">Reference proteome</keyword>
<name>G0MC81_CAEBE</name>
<accession>G0MC81</accession>
<keyword evidence="1" id="KW-0732">Signal</keyword>
<dbReference type="Proteomes" id="UP000008068">
    <property type="component" value="Unassembled WGS sequence"/>
</dbReference>
<proteinExistence type="predicted"/>
<organism evidence="3">
    <name type="scientific">Caenorhabditis brenneri</name>
    <name type="common">Nematode worm</name>
    <dbReference type="NCBI Taxonomy" id="135651"/>
    <lineage>
        <taxon>Eukaryota</taxon>
        <taxon>Metazoa</taxon>
        <taxon>Ecdysozoa</taxon>
        <taxon>Nematoda</taxon>
        <taxon>Chromadorea</taxon>
        <taxon>Rhabditida</taxon>
        <taxon>Rhabditina</taxon>
        <taxon>Rhabditomorpha</taxon>
        <taxon>Rhabditoidea</taxon>
        <taxon>Rhabditidae</taxon>
        <taxon>Peloderinae</taxon>
        <taxon>Caenorhabditis</taxon>
    </lineage>
</organism>
<dbReference type="HOGENOM" id="CLU_2040126_0_0_1"/>
<protein>
    <submittedName>
        <fullName evidence="2">Uncharacterized protein</fullName>
    </submittedName>
</protein>
<feature type="signal peptide" evidence="1">
    <location>
        <begin position="1"/>
        <end position="20"/>
    </location>
</feature>
<gene>
    <name evidence="2" type="ORF">CAEBREN_04505</name>
</gene>
<evidence type="ECO:0000313" key="3">
    <source>
        <dbReference type="Proteomes" id="UP000008068"/>
    </source>
</evidence>
<dbReference type="AlphaFoldDB" id="G0MC81"/>
<evidence type="ECO:0000313" key="2">
    <source>
        <dbReference type="EMBL" id="EGT45578.1"/>
    </source>
</evidence>
<reference evidence="3" key="1">
    <citation type="submission" date="2011-07" db="EMBL/GenBank/DDBJ databases">
        <authorList>
            <consortium name="Caenorhabditis brenneri Sequencing and Analysis Consortium"/>
            <person name="Wilson R.K."/>
        </authorList>
    </citation>
    <scope>NUCLEOTIDE SEQUENCE [LARGE SCALE GENOMIC DNA]</scope>
    <source>
        <strain evidence="3">PB2801</strain>
    </source>
</reference>
<sequence length="121" mass="13601">MNPKIIFLLVFISLVTIAETENDGKYPANCGISCAYVEPFKKLKADAEKRLKENQGPFGAVLQAFLGGLDTIITTVTGLLDTVIIMLIGRPAHNTESFWEEYFAFLYWEDFYNRLNATING</sequence>